<reference evidence="19 26" key="4">
    <citation type="submission" date="2016-04" db="EMBL/GenBank/DDBJ databases">
        <authorList>
            <person name="Bigi M."/>
            <person name="Bigi F."/>
            <person name="Soria M.A."/>
        </authorList>
    </citation>
    <scope>NUCLEOTIDE SEQUENCE [LARGE SCALE GENOMIC DNA]</scope>
    <source>
        <strain evidence="19 26">6548</strain>
    </source>
</reference>
<dbReference type="EMBL" id="CSAE01000332">
    <property type="protein sequence ID" value="COW11933.1"/>
    <property type="molecule type" value="Genomic_DNA"/>
</dbReference>
<evidence type="ECO:0000256" key="9">
    <source>
        <dbReference type="ARBA" id="ARBA00023315"/>
    </source>
</evidence>
<evidence type="ECO:0000256" key="11">
    <source>
        <dbReference type="RuleBase" id="RU361241"/>
    </source>
</evidence>
<reference evidence="15 25" key="1">
    <citation type="submission" date="2015-03" db="EMBL/GenBank/DDBJ databases">
        <authorList>
            <consortium name="Pathogen Informatics"/>
            <person name="Murphy D."/>
        </authorList>
    </citation>
    <scope>NUCLEOTIDE SEQUENCE [LARGE SCALE GENOMIC DNA]</scope>
    <source>
        <strain evidence="15 25">0268S</strain>
    </source>
</reference>
<keyword evidence="7 11" id="KW-0319">Glycerol metabolism</keyword>
<evidence type="ECO:0000256" key="8">
    <source>
        <dbReference type="ARBA" id="ARBA00023098"/>
    </source>
</evidence>
<dbReference type="NCBIfam" id="TIGR02946">
    <property type="entry name" value="acyl_WS_DGAT"/>
    <property type="match status" value="1"/>
</dbReference>
<dbReference type="EMBL" id="LR027516">
    <property type="protein sequence ID" value="VCU50563.1"/>
    <property type="molecule type" value="Genomic_DNA"/>
</dbReference>
<dbReference type="EMBL" id="CSAD01000010">
    <property type="protein sequence ID" value="COU69094.1"/>
    <property type="molecule type" value="Genomic_DNA"/>
</dbReference>
<keyword evidence="9 11" id="KW-0012">Acyltransferase</keyword>
<dbReference type="Proteomes" id="UP000256381">
    <property type="component" value="Unassembled WGS sequence"/>
</dbReference>
<evidence type="ECO:0000313" key="26">
    <source>
        <dbReference type="Proteomes" id="UP000189452"/>
    </source>
</evidence>
<evidence type="ECO:0000313" key="24">
    <source>
        <dbReference type="Proteomes" id="UP000048289"/>
    </source>
</evidence>
<evidence type="ECO:0000256" key="2">
    <source>
        <dbReference type="ARBA" id="ARBA00005189"/>
    </source>
</evidence>
<evidence type="ECO:0000313" key="18">
    <source>
        <dbReference type="EMBL" id="MBP0684236.1"/>
    </source>
</evidence>
<dbReference type="GO" id="GO:0004144">
    <property type="term" value="F:diacylglycerol O-acyltransferase activity"/>
    <property type="evidence" value="ECO:0007669"/>
    <property type="project" value="UniProtKB-EC"/>
</dbReference>
<dbReference type="RefSeq" id="WP_003411704.1">
    <property type="nucleotide sequence ID" value="NZ_AP017901.1"/>
</dbReference>
<dbReference type="Proteomes" id="UP000300237">
    <property type="component" value="Chromosome"/>
</dbReference>
<reference evidence="22 23" key="3">
    <citation type="submission" date="2015-03" db="EMBL/GenBank/DDBJ databases">
        <authorList>
            <consortium name="Pathogen Informatics"/>
        </authorList>
    </citation>
    <scope>NUCLEOTIDE SEQUENCE [LARGE SCALE GENOMIC DNA]</scope>
    <source>
        <strain evidence="16 23">G09801536</strain>
        <strain evidence="14 24">G09901357</strain>
        <strain evidence="22">K00500041</strain>
    </source>
</reference>
<evidence type="ECO:0000313" key="22">
    <source>
        <dbReference type="Proteomes" id="UP000038802"/>
    </source>
</evidence>
<evidence type="ECO:0000256" key="1">
    <source>
        <dbReference type="ARBA" id="ARBA00004771"/>
    </source>
</evidence>
<evidence type="ECO:0000256" key="4">
    <source>
        <dbReference type="ARBA" id="ARBA00013244"/>
    </source>
</evidence>
<comment type="catalytic activity">
    <reaction evidence="10 11">
        <text>an acyl-CoA + a 1,2-diacyl-sn-glycerol = a triacyl-sn-glycerol + CoA</text>
        <dbReference type="Rhea" id="RHEA:10868"/>
        <dbReference type="ChEBI" id="CHEBI:17815"/>
        <dbReference type="ChEBI" id="CHEBI:57287"/>
        <dbReference type="ChEBI" id="CHEBI:58342"/>
        <dbReference type="ChEBI" id="CHEBI:64615"/>
        <dbReference type="EC" id="2.3.1.20"/>
    </reaction>
</comment>
<comment type="pathway">
    <text evidence="2">Lipid metabolism.</text>
</comment>
<evidence type="ECO:0000313" key="21">
    <source>
        <dbReference type="EMBL" id="VCU50563.1"/>
    </source>
</evidence>
<dbReference type="Proteomes" id="UP000038802">
    <property type="component" value="Unassembled WGS sequence"/>
</dbReference>
<keyword evidence="6 11" id="KW-0808">Transferase</keyword>
<feature type="domain" description="O-acyltransferase WSD1 C-terminal" evidence="13">
    <location>
        <begin position="295"/>
        <end position="439"/>
    </location>
</feature>
<dbReference type="Proteomes" id="UP000189452">
    <property type="component" value="Chromosome"/>
</dbReference>
<dbReference type="OMA" id="PRGFIRD"/>
<reference evidence="20" key="7">
    <citation type="submission" date="2018-07" db="EMBL/GenBank/DDBJ databases">
        <authorList>
            <person name="Shah S."/>
            <person name="Brown T."/>
            <person name="Auld S."/>
            <person name="Bratton K."/>
            <person name="Narechania A."/>
            <person name="Mathema B."/>
            <person name="Gandhi N."/>
        </authorList>
    </citation>
    <scope>NUCLEOTIDE SEQUENCE</scope>
    <source>
        <strain evidence="20">32301_S10</strain>
    </source>
</reference>
<dbReference type="GO" id="GO:0019432">
    <property type="term" value="P:triglyceride biosynthetic process"/>
    <property type="evidence" value="ECO:0007669"/>
    <property type="project" value="UniProtKB-UniPathway"/>
</dbReference>
<dbReference type="Pfam" id="PF06974">
    <property type="entry name" value="WS_DGAT_C"/>
    <property type="match status" value="1"/>
</dbReference>
<evidence type="ECO:0000313" key="29">
    <source>
        <dbReference type="Proteomes" id="UP000671119"/>
    </source>
</evidence>
<dbReference type="GO" id="GO:0051701">
    <property type="term" value="P:biological process involved in interaction with host"/>
    <property type="evidence" value="ECO:0007669"/>
    <property type="project" value="TreeGrafter"/>
</dbReference>
<dbReference type="PANTHER" id="PTHR31650:SF1">
    <property type="entry name" value="WAX ESTER SYNTHASE_DIACYLGLYCEROL ACYLTRANSFERASE 4-RELATED"/>
    <property type="match status" value="1"/>
</dbReference>
<dbReference type="EMBL" id="COPH01000001">
    <property type="protein sequence ID" value="CLV43915.1"/>
    <property type="molecule type" value="Genomic_DNA"/>
</dbReference>
<dbReference type="Pfam" id="PF03007">
    <property type="entry name" value="WS_DGAT_cat"/>
    <property type="match status" value="1"/>
</dbReference>
<accession>A0A045JQG0</accession>
<dbReference type="EMBL" id="CFOE01000586">
    <property type="protein sequence ID" value="CFE43432.1"/>
    <property type="molecule type" value="Genomic_DNA"/>
</dbReference>
<comment type="similarity">
    <text evidence="3 11">Belongs to the long-chain O-acyltransferase family.</text>
</comment>
<dbReference type="GeneID" id="45426264"/>
<dbReference type="GO" id="GO:0001666">
    <property type="term" value="P:response to hypoxia"/>
    <property type="evidence" value="ECO:0007669"/>
    <property type="project" value="TreeGrafter"/>
</dbReference>
<dbReference type="InterPro" id="IPR014292">
    <property type="entry name" value="Acyl_transf_WS/DGAT"/>
</dbReference>
<dbReference type="EC" id="2.3.1.20" evidence="4 11"/>
<evidence type="ECO:0000313" key="27">
    <source>
        <dbReference type="Proteomes" id="UP000256381"/>
    </source>
</evidence>
<evidence type="ECO:0000313" key="28">
    <source>
        <dbReference type="Proteomes" id="UP000300237"/>
    </source>
</evidence>
<reference evidence="18 29" key="9">
    <citation type="submission" date="2021-03" db="EMBL/GenBank/DDBJ databases">
        <title>Whole Genome Sequencing of Mycobacterium tuberculosis clinical isolates from Arunachal Pradesh, India.</title>
        <authorList>
            <person name="Singh S."/>
            <person name="Mudliar S.R."/>
            <person name="Kulsum U."/>
            <person name="Rufai S.B."/>
            <person name="Singh P.K."/>
            <person name="Umpo M."/>
            <person name="Nyori M."/>
        </authorList>
    </citation>
    <scope>NUCLEOTIDE SEQUENCE [LARGE SCALE GENOMIC DNA]</scope>
    <source>
        <strain evidence="18 29">OMICS/BPL/0142/20/SP</strain>
    </source>
</reference>
<dbReference type="EMBL" id="LWDQ01000001">
    <property type="protein sequence ID" value="OMH60222.1"/>
    <property type="molecule type" value="Genomic_DNA"/>
</dbReference>
<keyword evidence="8 11" id="KW-0443">Lipid metabolism</keyword>
<evidence type="ECO:0000313" key="15">
    <source>
        <dbReference type="EMBL" id="CLV43915.1"/>
    </source>
</evidence>
<dbReference type="STRING" id="115862.BBG46_11975"/>
<organism evidence="19 26">
    <name type="scientific">Mycobacterium tuberculosis</name>
    <dbReference type="NCBI Taxonomy" id="1773"/>
    <lineage>
        <taxon>Bacteria</taxon>
        <taxon>Bacillati</taxon>
        <taxon>Actinomycetota</taxon>
        <taxon>Actinomycetes</taxon>
        <taxon>Mycobacteriales</taxon>
        <taxon>Mycobacteriaceae</taxon>
        <taxon>Mycobacterium</taxon>
        <taxon>Mycobacterium tuberculosis complex</taxon>
    </lineage>
</organism>
<dbReference type="PATRIC" id="fig|1773.206.peg.163"/>
<evidence type="ECO:0000256" key="3">
    <source>
        <dbReference type="ARBA" id="ARBA00009587"/>
    </source>
</evidence>
<dbReference type="GO" id="GO:0071731">
    <property type="term" value="P:response to nitric oxide"/>
    <property type="evidence" value="ECO:0007669"/>
    <property type="project" value="TreeGrafter"/>
</dbReference>
<dbReference type="Proteomes" id="UP000050139">
    <property type="component" value="Unassembled WGS sequence"/>
</dbReference>
<evidence type="ECO:0000313" key="17">
    <source>
        <dbReference type="EMBL" id="COW11933.1"/>
    </source>
</evidence>
<dbReference type="PANTHER" id="PTHR31650">
    <property type="entry name" value="O-ACYLTRANSFERASE (WSD1-LIKE) FAMILY PROTEIN"/>
    <property type="match status" value="1"/>
</dbReference>
<dbReference type="SUPFAM" id="SSF52777">
    <property type="entry name" value="CoA-dependent acyltransferases"/>
    <property type="match status" value="1"/>
</dbReference>
<dbReference type="GO" id="GO:0006071">
    <property type="term" value="P:glycerol metabolic process"/>
    <property type="evidence" value="ECO:0007669"/>
    <property type="project" value="UniProtKB-KW"/>
</dbReference>
<dbReference type="AlphaFoldDB" id="A0A045JQG0"/>
<reference evidence="20 27" key="5">
    <citation type="journal article" date="2017" name="N. Engl. J. Med.">
        <title>Transmission of Extensively Drug-Resistant Tuberculosis in South Africa.</title>
        <authorList>
            <person name="Shah N.S."/>
            <person name="Auld S.C."/>
            <person name="Brust J.C."/>
            <person name="Mathema B."/>
            <person name="Ismail N."/>
            <person name="Moodley P."/>
            <person name="Mlisana K."/>
            <person name="Allana S."/>
            <person name="Campbell A."/>
            <person name="Mthiyane T."/>
            <person name="Morris N."/>
            <person name="Mpangase P."/>
            <person name="van der Meulen H."/>
            <person name="Omar S.V."/>
            <person name="Brown T.S."/>
            <person name="Narechania A."/>
            <person name="Shaskina E."/>
            <person name="Kapwata T."/>
            <person name="Kreiswirth B."/>
            <person name="Gandhi N.R."/>
        </authorList>
    </citation>
    <scope>NUCLEOTIDE SEQUENCE [LARGE SCALE GENOMIC DNA]</scope>
    <source>
        <strain evidence="20 27">32301_S10</strain>
    </source>
</reference>
<dbReference type="SMR" id="A0A045JQG0"/>
<name>A0A045JQG0_MYCTX</name>
<feature type="domain" description="O-acyltransferase WSD1-like N-terminal" evidence="12">
    <location>
        <begin position="4"/>
        <end position="256"/>
    </location>
</feature>
<reference evidence="19 26" key="6">
    <citation type="submission" date="2017-02" db="EMBL/GenBank/DDBJ databases">
        <title>Protein polymorphisms may explain contrasting epidemiological fitness of two variants of a multidrug-resistant Mycobacterium tuberculosis strain.</title>
        <authorList>
            <person name="Bigi M.M."/>
            <person name="Lopez B."/>
            <person name="Blanco F.C."/>
            <person name="Sasiain M.C."/>
            <person name="De La Barrera S."/>
            <person name="Ritacco V."/>
            <person name="Bigi F."/>
            <person name="Soria M.A."/>
        </authorList>
    </citation>
    <scope>NUCLEOTIDE SEQUENCE [LARGE SCALE GENOMIC DNA]</scope>
    <source>
        <strain evidence="19 26">6548</strain>
    </source>
</reference>
<evidence type="ECO:0000313" key="16">
    <source>
        <dbReference type="EMBL" id="COU69094.1"/>
    </source>
</evidence>
<dbReference type="InterPro" id="IPR045034">
    <property type="entry name" value="O-acyltransferase_WSD1-like"/>
</dbReference>
<sequence length="445" mass="47707">MKLLSPLDQMFARMEAPRTPMHIGAFAVFDLPKGAPRRFIRDLYEAISQLAFLPFPFDSVIAGGASMAYWRQVQPDPSYHVRLSALPYPGTGRDLGALVERLHSTPLDMAKPLWELHLIEGLTGRQFAMYFKAHHCAVDGLGGVNLIKSWLTTDPEAPPGSGKPEPFGDDYDLASVLAAATTKRAVEGVSAVSELAGRLSSMVLGANSSVRAALTTPRTPFNTRVNRHRRLAVQVLKLPRLKAVAHATDCTVNDVILASVGGACRRYLQELGDLPTNTLTASVPVGFERDADTVNAASGFVAPLGTSIEDPVARLTTISASTTRGKAELLAMSPNALQHYSVFGLLPIAVGQKTGALGVIPPLFNFTVSNVVLSKDPLYLSGAKLDVIVPMSFLCDGYGLNVTLVGYTDKVVLGFLGCRDTLPHLQRLAQYTGAAFEELETAALP</sequence>
<proteinExistence type="inferred from homology"/>
<evidence type="ECO:0000259" key="13">
    <source>
        <dbReference type="Pfam" id="PF06974"/>
    </source>
</evidence>
<evidence type="ECO:0000256" key="6">
    <source>
        <dbReference type="ARBA" id="ARBA00022679"/>
    </source>
</evidence>
<protein>
    <recommendedName>
        <fullName evidence="4 11">Diacylglycerol O-acyltransferase</fullName>
        <ecNumber evidence="4 11">2.3.1.20</ecNumber>
    </recommendedName>
</protein>
<dbReference type="Proteomes" id="UP000048289">
    <property type="component" value="Unassembled WGS sequence"/>
</dbReference>
<evidence type="ECO:0000313" key="20">
    <source>
        <dbReference type="EMBL" id="REQ47731.1"/>
    </source>
</evidence>
<reference evidence="17" key="2">
    <citation type="submission" date="2015-03" db="EMBL/GenBank/DDBJ databases">
        <authorList>
            <person name="Murphy D."/>
        </authorList>
    </citation>
    <scope>NUCLEOTIDE SEQUENCE [LARGE SCALE GENOMIC DNA]</scope>
    <source>
        <strain evidence="17">K00500041</strain>
    </source>
</reference>
<dbReference type="InterPro" id="IPR009721">
    <property type="entry name" value="O-acyltransferase_WSD1_C"/>
</dbReference>
<evidence type="ECO:0000313" key="14">
    <source>
        <dbReference type="EMBL" id="CFE43432.1"/>
    </source>
</evidence>
<reference evidence="21 28" key="8">
    <citation type="submission" date="2018-08" db="EMBL/GenBank/DDBJ databases">
        <authorList>
            <person name="Fokvardsen B D."/>
            <person name="Norman A."/>
        </authorList>
    </citation>
    <scope>NUCLEOTIDE SEQUENCE [LARGE SCALE GENOMIC DNA]</scope>
    <source>
        <strain evidence="21 28">DKC2</strain>
    </source>
</reference>
<comment type="pathway">
    <text evidence="1 11">Glycerolipid metabolism; triacylglycerol biosynthesis.</text>
</comment>
<evidence type="ECO:0000256" key="10">
    <source>
        <dbReference type="ARBA" id="ARBA00048109"/>
    </source>
</evidence>
<dbReference type="InterPro" id="IPR004255">
    <property type="entry name" value="O-acyltransferase_WSD1_N"/>
</dbReference>
<dbReference type="GO" id="GO:0005886">
    <property type="term" value="C:plasma membrane"/>
    <property type="evidence" value="ECO:0007669"/>
    <property type="project" value="TreeGrafter"/>
</dbReference>
<gene>
    <name evidence="15" type="primary">wax-dgaT_1</name>
    <name evidence="14" type="synonym">wax-dgaT_4</name>
    <name evidence="19" type="ORF">A4S10_02395</name>
    <name evidence="21" type="ORF">DKC2_2408</name>
    <name evidence="20" type="ORF">DSJ38_21940</name>
    <name evidence="16" type="ORF">ERS007679_00167</name>
    <name evidence="14" type="ORF">ERS007681_03411</name>
    <name evidence="17" type="ORF">ERS007703_02812</name>
    <name evidence="15" type="ORF">ERS094118_00121</name>
    <name evidence="18" type="ORF">J8J21_14135</name>
</gene>
<evidence type="ECO:0000313" key="19">
    <source>
        <dbReference type="EMBL" id="OMH60222.1"/>
    </source>
</evidence>
<evidence type="ECO:0000313" key="23">
    <source>
        <dbReference type="Proteomes" id="UP000045842"/>
    </source>
</evidence>
<dbReference type="Proteomes" id="UP000671119">
    <property type="component" value="Unassembled WGS sequence"/>
</dbReference>
<evidence type="ECO:0000259" key="12">
    <source>
        <dbReference type="Pfam" id="PF03007"/>
    </source>
</evidence>
<dbReference type="Proteomes" id="UP000045842">
    <property type="component" value="Unassembled WGS sequence"/>
</dbReference>
<evidence type="ECO:0000256" key="7">
    <source>
        <dbReference type="ARBA" id="ARBA00022798"/>
    </source>
</evidence>
<dbReference type="UniPathway" id="UPA00282"/>
<keyword evidence="5 11" id="KW-0444">Lipid biosynthesis</keyword>
<evidence type="ECO:0000313" key="25">
    <source>
        <dbReference type="Proteomes" id="UP000050139"/>
    </source>
</evidence>
<dbReference type="EMBL" id="JAGIZI010000022">
    <property type="protein sequence ID" value="MBP0684236.1"/>
    <property type="molecule type" value="Genomic_DNA"/>
</dbReference>
<evidence type="ECO:0000256" key="5">
    <source>
        <dbReference type="ARBA" id="ARBA00022516"/>
    </source>
</evidence>
<dbReference type="EMBL" id="QTBD01000235">
    <property type="protein sequence ID" value="REQ47731.1"/>
    <property type="molecule type" value="Genomic_DNA"/>
</dbReference>